<accession>X1TSX1</accession>
<organism evidence="2">
    <name type="scientific">marine sediment metagenome</name>
    <dbReference type="NCBI Taxonomy" id="412755"/>
    <lineage>
        <taxon>unclassified sequences</taxon>
        <taxon>metagenomes</taxon>
        <taxon>ecological metagenomes</taxon>
    </lineage>
</organism>
<dbReference type="Gene3D" id="3.40.30.10">
    <property type="entry name" value="Glutaredoxin"/>
    <property type="match status" value="1"/>
</dbReference>
<dbReference type="Pfam" id="PF13192">
    <property type="entry name" value="Thioredoxin_3"/>
    <property type="match status" value="1"/>
</dbReference>
<dbReference type="AlphaFoldDB" id="X1TSX1"/>
<dbReference type="SUPFAM" id="SSF52833">
    <property type="entry name" value="Thioredoxin-like"/>
    <property type="match status" value="1"/>
</dbReference>
<dbReference type="PANTHER" id="PTHR36450:SF1">
    <property type="entry name" value="THIOREDOXIN"/>
    <property type="match status" value="1"/>
</dbReference>
<dbReference type="PANTHER" id="PTHR36450">
    <property type="entry name" value="THIOREDOXIN"/>
    <property type="match status" value="1"/>
</dbReference>
<dbReference type="NCBIfam" id="TIGR00412">
    <property type="entry name" value="redox_disulf_2"/>
    <property type="match status" value="1"/>
</dbReference>
<evidence type="ECO:0000259" key="1">
    <source>
        <dbReference type="Pfam" id="PF13192"/>
    </source>
</evidence>
<reference evidence="2" key="1">
    <citation type="journal article" date="2014" name="Front. Microbiol.">
        <title>High frequency of phylogenetically diverse reductive dehalogenase-homologous genes in deep subseafloor sedimentary metagenomes.</title>
        <authorList>
            <person name="Kawai M."/>
            <person name="Futagami T."/>
            <person name="Toyoda A."/>
            <person name="Takaki Y."/>
            <person name="Nishi S."/>
            <person name="Hori S."/>
            <person name="Arai W."/>
            <person name="Tsubouchi T."/>
            <person name="Morono Y."/>
            <person name="Uchiyama I."/>
            <person name="Ito T."/>
            <person name="Fujiyama A."/>
            <person name="Inagaki F."/>
            <person name="Takami H."/>
        </authorList>
    </citation>
    <scope>NUCLEOTIDE SEQUENCE</scope>
    <source>
        <strain evidence="2">Expedition CK06-06</strain>
    </source>
</reference>
<feature type="domain" description="Thioredoxin-like fold" evidence="1">
    <location>
        <begin position="1"/>
        <end position="46"/>
    </location>
</feature>
<dbReference type="InterPro" id="IPR036249">
    <property type="entry name" value="Thioredoxin-like_sf"/>
</dbReference>
<feature type="non-terminal residue" evidence="2">
    <location>
        <position position="1"/>
    </location>
</feature>
<comment type="caution">
    <text evidence="2">The sequence shown here is derived from an EMBL/GenBank/DDBJ whole genome shotgun (WGS) entry which is preliminary data.</text>
</comment>
<dbReference type="InterPro" id="IPR012336">
    <property type="entry name" value="Thioredoxin-like_fold"/>
</dbReference>
<dbReference type="EMBL" id="BARW01009656">
    <property type="protein sequence ID" value="GAI83129.1"/>
    <property type="molecule type" value="Genomic_DNA"/>
</dbReference>
<sequence length="47" mass="5255">DYEIIKVTDINEIMKFGVMMTPALAVENEVKSVGKVLSTEEIKKIIS</sequence>
<gene>
    <name evidence="2" type="ORF">S12H4_19331</name>
</gene>
<dbReference type="InterPro" id="IPR005243">
    <property type="entry name" value="THIRX-like_proc"/>
</dbReference>
<protein>
    <recommendedName>
        <fullName evidence="1">Thioredoxin-like fold domain-containing protein</fullName>
    </recommendedName>
</protein>
<proteinExistence type="predicted"/>
<name>X1TSX1_9ZZZZ</name>
<evidence type="ECO:0000313" key="2">
    <source>
        <dbReference type="EMBL" id="GAI83129.1"/>
    </source>
</evidence>